<evidence type="ECO:0000313" key="2">
    <source>
        <dbReference type="EMBL" id="MDN4593419.1"/>
    </source>
</evidence>
<evidence type="ECO:0000313" key="3">
    <source>
        <dbReference type="Proteomes" id="UP001174196"/>
    </source>
</evidence>
<dbReference type="PROSITE" id="PS01125">
    <property type="entry name" value="ROK"/>
    <property type="match status" value="1"/>
</dbReference>
<dbReference type="InterPro" id="IPR049874">
    <property type="entry name" value="ROK_cs"/>
</dbReference>
<dbReference type="PANTHER" id="PTHR18964">
    <property type="entry name" value="ROK (REPRESSOR, ORF, KINASE) FAMILY"/>
    <property type="match status" value="1"/>
</dbReference>
<evidence type="ECO:0000256" key="1">
    <source>
        <dbReference type="ARBA" id="ARBA00006479"/>
    </source>
</evidence>
<comment type="similarity">
    <text evidence="1">Belongs to the ROK (NagC/XylR) family.</text>
</comment>
<sequence length="324" mass="33639">MESVWLGIDVGGTNVVMALGDRNGNVFAKKRIPTLAADGAARVLKRIIDAVEAMLAETGTPISRLGGIGLGVPGLVDAKRGVVRLAVNLNWRQVAVSEVFHRHFGVPVRVDNDVRAATLGEYQFGAGKGFRHFLCLTLGTGIGSGMLLDGRIYAGATGSAGEIGHMVVEPEGMACTCGNRGCLETIASGSSLVRFVRERMADGVETSLDDGKVLTVERIGSAFDAQDALAREAISRAGKYLGFALANAVNLLNVERVIIGGGVSLLGGRLFGFIRNEFQRCVLQGVGDGVEIVPAALGDEAGVVGALVLARQAAGVPSDKPATT</sequence>
<organism evidence="2 3">
    <name type="scientific">Polycladomyces subterraneus</name>
    <dbReference type="NCBI Taxonomy" id="1016997"/>
    <lineage>
        <taxon>Bacteria</taxon>
        <taxon>Bacillati</taxon>
        <taxon>Bacillota</taxon>
        <taxon>Bacilli</taxon>
        <taxon>Bacillales</taxon>
        <taxon>Thermoactinomycetaceae</taxon>
        <taxon>Polycladomyces</taxon>
    </lineage>
</organism>
<protein>
    <submittedName>
        <fullName evidence="2">ROK family protein</fullName>
    </submittedName>
</protein>
<dbReference type="EMBL" id="JANRHH010000028">
    <property type="protein sequence ID" value="MDN4593419.1"/>
    <property type="molecule type" value="Genomic_DNA"/>
</dbReference>
<name>A0ABT8IKY3_9BACL</name>
<dbReference type="Proteomes" id="UP001174196">
    <property type="component" value="Unassembled WGS sequence"/>
</dbReference>
<accession>A0ABT8IKY3</accession>
<dbReference type="PANTHER" id="PTHR18964:SF149">
    <property type="entry name" value="BIFUNCTIONAL UDP-N-ACETYLGLUCOSAMINE 2-EPIMERASE_N-ACETYLMANNOSAMINE KINASE"/>
    <property type="match status" value="1"/>
</dbReference>
<dbReference type="RefSeq" id="WP_301238140.1">
    <property type="nucleotide sequence ID" value="NZ_JANRHH010000028.1"/>
</dbReference>
<dbReference type="InterPro" id="IPR043129">
    <property type="entry name" value="ATPase_NBD"/>
</dbReference>
<dbReference type="Pfam" id="PF00480">
    <property type="entry name" value="ROK"/>
    <property type="match status" value="1"/>
</dbReference>
<reference evidence="2" key="1">
    <citation type="submission" date="2022-08" db="EMBL/GenBank/DDBJ databases">
        <title>Polycladomyces zharkentsis sp. nov., a novel thermophilic CMC and starch-degrading bacterium isolated from a geothermal spring in Kazakhstan.</title>
        <authorList>
            <person name="Mashzhan A."/>
            <person name="Kistaubaeva A."/>
            <person name="Javier-Lopez R."/>
            <person name="Birkeland N.-K."/>
        </authorList>
    </citation>
    <scope>NUCLEOTIDE SEQUENCE</scope>
    <source>
        <strain evidence="2">KSR 13</strain>
    </source>
</reference>
<keyword evidence="3" id="KW-1185">Reference proteome</keyword>
<comment type="caution">
    <text evidence="2">The sequence shown here is derived from an EMBL/GenBank/DDBJ whole genome shotgun (WGS) entry which is preliminary data.</text>
</comment>
<proteinExistence type="inferred from homology"/>
<gene>
    <name evidence="2" type="ORF">NWF35_05785</name>
</gene>
<dbReference type="InterPro" id="IPR000600">
    <property type="entry name" value="ROK"/>
</dbReference>
<dbReference type="Gene3D" id="3.30.420.40">
    <property type="match status" value="2"/>
</dbReference>
<dbReference type="SUPFAM" id="SSF53067">
    <property type="entry name" value="Actin-like ATPase domain"/>
    <property type="match status" value="1"/>
</dbReference>